<keyword evidence="5 6" id="KW-0520">NAD</keyword>
<keyword evidence="4 6" id="KW-0560">Oxidoreductase</keyword>
<dbReference type="PIRSF" id="PIRSF000183">
    <property type="entry name" value="Alanine_dh"/>
    <property type="match status" value="1"/>
</dbReference>
<evidence type="ECO:0000256" key="5">
    <source>
        <dbReference type="ARBA" id="ARBA00023027"/>
    </source>
</evidence>
<comment type="pathway">
    <text evidence="1">Amino-acid degradation; L-alanine degradation via dehydrogenase pathway; NH(3) and pyruvate from L-alanine: step 1/1.</text>
</comment>
<evidence type="ECO:0000313" key="10">
    <source>
        <dbReference type="Proteomes" id="UP000886818"/>
    </source>
</evidence>
<feature type="domain" description="Alanine dehydrogenase/pyridine nucleotide transhydrogenase NAD(H)-binding" evidence="7">
    <location>
        <begin position="149"/>
        <end position="298"/>
    </location>
</feature>
<dbReference type="CDD" id="cd05305">
    <property type="entry name" value="L-AlaDH"/>
    <property type="match status" value="1"/>
</dbReference>
<dbReference type="SMART" id="SM01003">
    <property type="entry name" value="AlaDh_PNT_N"/>
    <property type="match status" value="1"/>
</dbReference>
<dbReference type="Pfam" id="PF01262">
    <property type="entry name" value="AlaDh_PNT_C"/>
    <property type="match status" value="1"/>
</dbReference>
<dbReference type="EC" id="1.4.1.1" evidence="3 6"/>
<dbReference type="InterPro" id="IPR007886">
    <property type="entry name" value="AlaDH/PNT_N"/>
</dbReference>
<dbReference type="InterPro" id="IPR008143">
    <property type="entry name" value="Ala_DH/PNT_CS2"/>
</dbReference>
<comment type="similarity">
    <text evidence="2 6">Belongs to the AlaDH/PNT family.</text>
</comment>
<evidence type="ECO:0000256" key="3">
    <source>
        <dbReference type="ARBA" id="ARBA00012897"/>
    </source>
</evidence>
<dbReference type="PROSITE" id="PS00837">
    <property type="entry name" value="ALADH_PNT_2"/>
    <property type="match status" value="1"/>
</dbReference>
<dbReference type="NCBIfam" id="TIGR00518">
    <property type="entry name" value="alaDH"/>
    <property type="match status" value="1"/>
</dbReference>
<evidence type="ECO:0000256" key="2">
    <source>
        <dbReference type="ARBA" id="ARBA00005689"/>
    </source>
</evidence>
<reference evidence="9" key="1">
    <citation type="submission" date="2021-07" db="EMBL/GenBank/DDBJ databases">
        <title>Complete genome sequence of Crassaminicella sp. 143-21, isolated from a deep-sea hydrothermal vent.</title>
        <authorList>
            <person name="Li X."/>
        </authorList>
    </citation>
    <scope>NUCLEOTIDE SEQUENCE</scope>
    <source>
        <strain evidence="9">143-21</strain>
    </source>
</reference>
<dbReference type="EMBL" id="CP078093">
    <property type="protein sequence ID" value="QXM06045.1"/>
    <property type="molecule type" value="Genomic_DNA"/>
</dbReference>
<gene>
    <name evidence="9" type="primary">ald</name>
    <name evidence="9" type="ORF">KVH43_11930</name>
</gene>
<evidence type="ECO:0000256" key="1">
    <source>
        <dbReference type="ARBA" id="ARBA00005206"/>
    </source>
</evidence>
<dbReference type="PANTHER" id="PTHR42795">
    <property type="entry name" value="ALANINE DEHYDROGENASE"/>
    <property type="match status" value="1"/>
</dbReference>
<proteinExistence type="inferred from homology"/>
<evidence type="ECO:0000259" key="8">
    <source>
        <dbReference type="SMART" id="SM01003"/>
    </source>
</evidence>
<protein>
    <recommendedName>
        <fullName evidence="3 6">Alanine dehydrogenase</fullName>
        <ecNumber evidence="3 6">1.4.1.1</ecNumber>
    </recommendedName>
</protein>
<organism evidence="9 10">
    <name type="scientific">Crassaminicella indica</name>
    <dbReference type="NCBI Taxonomy" id="2855394"/>
    <lineage>
        <taxon>Bacteria</taxon>
        <taxon>Bacillati</taxon>
        <taxon>Bacillota</taxon>
        <taxon>Clostridia</taxon>
        <taxon>Eubacteriales</taxon>
        <taxon>Clostridiaceae</taxon>
        <taxon>Crassaminicella</taxon>
    </lineage>
</organism>
<dbReference type="GO" id="GO:0000286">
    <property type="term" value="F:alanine dehydrogenase activity"/>
    <property type="evidence" value="ECO:0007669"/>
    <property type="project" value="UniProtKB-EC"/>
</dbReference>
<name>A0ABX8RAG0_9CLOT</name>
<evidence type="ECO:0000313" key="9">
    <source>
        <dbReference type="EMBL" id="QXM06045.1"/>
    </source>
</evidence>
<evidence type="ECO:0000256" key="6">
    <source>
        <dbReference type="PIRNR" id="PIRNR000183"/>
    </source>
</evidence>
<keyword evidence="10" id="KW-1185">Reference proteome</keyword>
<dbReference type="SMART" id="SM01002">
    <property type="entry name" value="AlaDh_PNT_C"/>
    <property type="match status" value="1"/>
</dbReference>
<comment type="catalytic activity">
    <reaction evidence="6">
        <text>L-alanine + NAD(+) + H2O = pyruvate + NH4(+) + NADH + H(+)</text>
        <dbReference type="Rhea" id="RHEA:18405"/>
        <dbReference type="ChEBI" id="CHEBI:15361"/>
        <dbReference type="ChEBI" id="CHEBI:15377"/>
        <dbReference type="ChEBI" id="CHEBI:15378"/>
        <dbReference type="ChEBI" id="CHEBI:28938"/>
        <dbReference type="ChEBI" id="CHEBI:57540"/>
        <dbReference type="ChEBI" id="CHEBI:57945"/>
        <dbReference type="ChEBI" id="CHEBI:57972"/>
        <dbReference type="EC" id="1.4.1.1"/>
    </reaction>
</comment>
<dbReference type="Proteomes" id="UP000886818">
    <property type="component" value="Chromosome"/>
</dbReference>
<evidence type="ECO:0000259" key="7">
    <source>
        <dbReference type="SMART" id="SM01002"/>
    </source>
</evidence>
<sequence length="372" mass="39633">MIVGIPKEIKNNENRVAITPAGVEAFVKAGHKVIIENNAGVGSGFSNEAYENAGAKIIPTPKEVFDQADMIIKVKEPLKEEYDYFKEGQILYTYLHLAPEPELTKALIEKKVVGIAYETVQLEDGSLPLLTPMSMIAGRMATQIGAQFLEKHEGGKGVLLGGVPSVAPAEVVIIGGGIVGTNAAKMAVGLGANVTILDVNMQRLIYLDDIFGGKVKTVMSNSYNIAQAVRKADLIIGAVLIPGAKAPRLVTEDMVKTMEPGSVIVDVAIDQGGSIETIDRISTHDNPTYEKFGVLHYAVANMPGAVARTSTLALTNATLKYGLDIANKGYLAAIKEDKALAKGVNVIDGKITFEAVAKAHNLPYIPLEEIIK</sequence>
<dbReference type="Pfam" id="PF05222">
    <property type="entry name" value="AlaDh_PNT_N"/>
    <property type="match status" value="1"/>
</dbReference>
<dbReference type="InterPro" id="IPR007698">
    <property type="entry name" value="AlaDH/PNT_NAD(H)-bd"/>
</dbReference>
<dbReference type="PANTHER" id="PTHR42795:SF1">
    <property type="entry name" value="ALANINE DEHYDROGENASE"/>
    <property type="match status" value="1"/>
</dbReference>
<feature type="domain" description="Alanine dehydrogenase/pyridine nucleotide transhydrogenase N-terminal" evidence="8">
    <location>
        <begin position="4"/>
        <end position="137"/>
    </location>
</feature>
<evidence type="ECO:0000256" key="4">
    <source>
        <dbReference type="ARBA" id="ARBA00023002"/>
    </source>
</evidence>
<dbReference type="RefSeq" id="WP_218282742.1">
    <property type="nucleotide sequence ID" value="NZ_CP078093.1"/>
</dbReference>
<accession>A0ABX8RAG0</accession>
<dbReference type="InterPro" id="IPR008141">
    <property type="entry name" value="Ala_DH"/>
</dbReference>